<organism evidence="1 2">
    <name type="scientific">Blastopirellula marina</name>
    <dbReference type="NCBI Taxonomy" id="124"/>
    <lineage>
        <taxon>Bacteria</taxon>
        <taxon>Pseudomonadati</taxon>
        <taxon>Planctomycetota</taxon>
        <taxon>Planctomycetia</taxon>
        <taxon>Pirellulales</taxon>
        <taxon>Pirellulaceae</taxon>
        <taxon>Blastopirellula</taxon>
    </lineage>
</organism>
<name>A0A2S8G039_9BACT</name>
<sequence length="109" mass="12634">MAATTIVFYGIRFEVTEDDITALESRTHPKILAAKEVGLEYYWGNFDSPDEEYVMFIGKLIGKIGVEDHREFQFKATEITEIEKLVSDRLRQVGIVEKSCLHFKYQPDQ</sequence>
<accession>A0A2S8G039</accession>
<proteinExistence type="predicted"/>
<reference evidence="1 2" key="1">
    <citation type="submission" date="2018-02" db="EMBL/GenBank/DDBJ databases">
        <title>Comparative genomes isolates from brazilian mangrove.</title>
        <authorList>
            <person name="Araujo J.E."/>
            <person name="Taketani R.G."/>
            <person name="Silva M.C.P."/>
            <person name="Loureco M.V."/>
            <person name="Andreote F.D."/>
        </authorList>
    </citation>
    <scope>NUCLEOTIDE SEQUENCE [LARGE SCALE GENOMIC DNA]</scope>
    <source>
        <strain evidence="1 2">Hex-1 MGV</strain>
    </source>
</reference>
<dbReference type="RefSeq" id="WP_105329045.1">
    <property type="nucleotide sequence ID" value="NZ_PUHY01000005.1"/>
</dbReference>
<protein>
    <submittedName>
        <fullName evidence="1">Uncharacterized protein</fullName>
    </submittedName>
</protein>
<dbReference type="AlphaFoldDB" id="A0A2S8G039"/>
<dbReference type="EMBL" id="PUHY01000005">
    <property type="protein sequence ID" value="PQO37796.1"/>
    <property type="molecule type" value="Genomic_DNA"/>
</dbReference>
<gene>
    <name evidence="1" type="ORF">C5Y83_07580</name>
</gene>
<evidence type="ECO:0000313" key="2">
    <source>
        <dbReference type="Proteomes" id="UP000238322"/>
    </source>
</evidence>
<evidence type="ECO:0000313" key="1">
    <source>
        <dbReference type="EMBL" id="PQO37796.1"/>
    </source>
</evidence>
<dbReference type="Proteomes" id="UP000238322">
    <property type="component" value="Unassembled WGS sequence"/>
</dbReference>
<dbReference type="OrthoDB" id="9810005at2"/>
<comment type="caution">
    <text evidence="1">The sequence shown here is derived from an EMBL/GenBank/DDBJ whole genome shotgun (WGS) entry which is preliminary data.</text>
</comment>